<protein>
    <submittedName>
        <fullName evidence="1">Uncharacterized protein</fullName>
    </submittedName>
</protein>
<organism evidence="1 2">
    <name type="scientific">Canavalia gladiata</name>
    <name type="common">Sword bean</name>
    <name type="synonym">Dolichos gladiatus</name>
    <dbReference type="NCBI Taxonomy" id="3824"/>
    <lineage>
        <taxon>Eukaryota</taxon>
        <taxon>Viridiplantae</taxon>
        <taxon>Streptophyta</taxon>
        <taxon>Embryophyta</taxon>
        <taxon>Tracheophyta</taxon>
        <taxon>Spermatophyta</taxon>
        <taxon>Magnoliopsida</taxon>
        <taxon>eudicotyledons</taxon>
        <taxon>Gunneridae</taxon>
        <taxon>Pentapetalae</taxon>
        <taxon>rosids</taxon>
        <taxon>fabids</taxon>
        <taxon>Fabales</taxon>
        <taxon>Fabaceae</taxon>
        <taxon>Papilionoideae</taxon>
        <taxon>50 kb inversion clade</taxon>
        <taxon>NPAAA clade</taxon>
        <taxon>indigoferoid/millettioid clade</taxon>
        <taxon>Phaseoleae</taxon>
        <taxon>Canavalia</taxon>
    </lineage>
</organism>
<evidence type="ECO:0000313" key="2">
    <source>
        <dbReference type="Proteomes" id="UP001367508"/>
    </source>
</evidence>
<comment type="caution">
    <text evidence="1">The sequence shown here is derived from an EMBL/GenBank/DDBJ whole genome shotgun (WGS) entry which is preliminary data.</text>
</comment>
<keyword evidence="2" id="KW-1185">Reference proteome</keyword>
<dbReference type="AlphaFoldDB" id="A0AAN9QNL4"/>
<dbReference type="EMBL" id="JAYMYQ010000004">
    <property type="protein sequence ID" value="KAK7340896.1"/>
    <property type="molecule type" value="Genomic_DNA"/>
</dbReference>
<sequence>MPFHASLNIMLHCCKIRLEYKYSNGIQIYVVLISNLENYILALLKIKWGPSRNEVLLSTVGDTEWNRTTPTLPKSNSHQSPMLLNALVSYLSNLQQLTLNYP</sequence>
<proteinExistence type="predicted"/>
<dbReference type="Proteomes" id="UP001367508">
    <property type="component" value="Unassembled WGS sequence"/>
</dbReference>
<accession>A0AAN9QNL4</accession>
<name>A0AAN9QNL4_CANGL</name>
<reference evidence="1 2" key="1">
    <citation type="submission" date="2024-01" db="EMBL/GenBank/DDBJ databases">
        <title>The genomes of 5 underutilized Papilionoideae crops provide insights into root nodulation and disease resistanc.</title>
        <authorList>
            <person name="Jiang F."/>
        </authorList>
    </citation>
    <scope>NUCLEOTIDE SEQUENCE [LARGE SCALE GENOMIC DNA]</scope>
    <source>
        <strain evidence="1">LVBAO_FW01</strain>
        <tissue evidence="1">Leaves</tissue>
    </source>
</reference>
<evidence type="ECO:0000313" key="1">
    <source>
        <dbReference type="EMBL" id="KAK7340896.1"/>
    </source>
</evidence>
<gene>
    <name evidence="1" type="ORF">VNO77_21613</name>
</gene>